<dbReference type="PANTHER" id="PTHR12993:SF11">
    <property type="entry name" value="N-ACETYLGLUCOSAMINYL-PHOSPHATIDYLINOSITOL DE-N-ACETYLASE"/>
    <property type="match status" value="1"/>
</dbReference>
<keyword evidence="1" id="KW-0862">Zinc</keyword>
<dbReference type="InterPro" id="IPR024078">
    <property type="entry name" value="LmbE-like_dom_sf"/>
</dbReference>
<dbReference type="Pfam" id="PF06452">
    <property type="entry name" value="CBM9_1"/>
    <property type="match status" value="1"/>
</dbReference>
<evidence type="ECO:0000313" key="7">
    <source>
        <dbReference type="Proteomes" id="UP001521931"/>
    </source>
</evidence>
<feature type="domain" description="Carbohydrate-binding" evidence="4">
    <location>
        <begin position="610"/>
        <end position="807"/>
    </location>
</feature>
<comment type="caution">
    <text evidence="6">The sequence shown here is derived from an EMBL/GenBank/DDBJ whole genome shotgun (WGS) entry which is preliminary data.</text>
</comment>
<organism evidence="6 7">
    <name type="scientific">Arsenicicoccus bolidensis</name>
    <dbReference type="NCBI Taxonomy" id="229480"/>
    <lineage>
        <taxon>Bacteria</taxon>
        <taxon>Bacillati</taxon>
        <taxon>Actinomycetota</taxon>
        <taxon>Actinomycetes</taxon>
        <taxon>Micrococcales</taxon>
        <taxon>Intrasporangiaceae</taxon>
        <taxon>Arsenicicoccus</taxon>
    </lineage>
</organism>
<reference evidence="6 7" key="1">
    <citation type="submission" date="2022-02" db="EMBL/GenBank/DDBJ databases">
        <title>Uncovering new skin microbiome diversity through culturing and metagenomics.</title>
        <authorList>
            <person name="Conlan S."/>
            <person name="Deming C."/>
            <person name="Nisc Comparative Sequencing Program N."/>
            <person name="Segre J.A."/>
        </authorList>
    </citation>
    <scope>NUCLEOTIDE SEQUENCE [LARGE SCALE GENOMIC DNA]</scope>
    <source>
        <strain evidence="6 7">ACRQZ</strain>
    </source>
</reference>
<dbReference type="Gene3D" id="3.40.50.10320">
    <property type="entry name" value="LmbE-like"/>
    <property type="match status" value="1"/>
</dbReference>
<proteinExistence type="predicted"/>
<accession>A0ABS9Q2Y1</accession>
<evidence type="ECO:0000313" key="6">
    <source>
        <dbReference type="EMBL" id="MCG7322238.1"/>
    </source>
</evidence>
<dbReference type="Pfam" id="PF02585">
    <property type="entry name" value="PIG-L"/>
    <property type="match status" value="1"/>
</dbReference>
<feature type="compositionally biased region" description="Basic and acidic residues" evidence="2">
    <location>
        <begin position="40"/>
        <end position="54"/>
    </location>
</feature>
<keyword evidence="3" id="KW-0732">Signal</keyword>
<feature type="domain" description="Alpha-galactosidase NEW3" evidence="5">
    <location>
        <begin position="376"/>
        <end position="442"/>
    </location>
</feature>
<dbReference type="PANTHER" id="PTHR12993">
    <property type="entry name" value="N-ACETYLGLUCOSAMINYL-PHOSPHATIDYLINOSITOL DE-N-ACETYLASE-RELATED"/>
    <property type="match status" value="1"/>
</dbReference>
<dbReference type="SUPFAM" id="SSF49344">
    <property type="entry name" value="CBD9-like"/>
    <property type="match status" value="1"/>
</dbReference>
<name>A0ABS9Q2Y1_9MICO</name>
<protein>
    <submittedName>
        <fullName evidence="6">PIG-L family deacetylase</fullName>
    </submittedName>
</protein>
<sequence length="946" mass="97672">MAPHPAGRRRGRAALTALAAVTAALTAGTTAIGSAVAAPSDDHADARSDARSDARNGSLQAFARGPGQQVRDTSIGAPVDLGLLYVGAHPDDEAGTLSTLGLWRQRYGVKSGVVTVTRGEGGGNAAGPEEGPALGLLREAEERKAVGKAGITNIYNLDKVDFYYTVSEPLTAKVWGHDDTLARTVRVIRQTRPEVLMTMDPAPSPGNHGNHQEAARLAVEAYRAAGDPGRFPEQITKEGLKPWAPSRLLTRSFAGTSSTGPTCGSTLAPRDATRDVYGVWGGERAPDGRTWAAVEREAQRQYVTQGWGGFPDVPTDPTKIGCDTMTQIESRVPIPEPGSAAATAADGAIAGALTRPAGALPLGTGAILTTDQADIQPGGRVTGTLTVTAPAKQALTGLRAQPVLPAGWAVQAGTVPARVAAGRSVQVRFTLTAPSGAATGARSRLAVRLTSAQGSGYVDRSILVAPAVTAHQQWLPQVDQFEAWTREAQVPQLSGTVAPVLTVASGGRRDIPVVVTNSSSSTQSGRVTLKPPAGFSVAPAGRAYGPLAPGASATVTFTVTSTDATLKTGAPGGDYAYTLETTSSTGTASTPQALELVPQTVAAKARPTLDGVVTPGEYGGPALDISRVWEGTACDSAADCSGQAWVSWDADTLYVAAKVVDDTKGTALATNDCKRHWRTDSLEIAIDPRGTSENTSTTFKAAILPFTVEGPACGLRDADNHQGPAASTAPGMTWSVKVNEPYTGYTAEVAIPMSELPSAIDPARMGLNVLPYDSDTQDKTGQTRIGWSVWGGVQGDPYRWGQVRLDGYVPPAGRSTTPKEPVIPLEALSSLDSPQSVAQAVVDNVALAGGPSATLRTGGWIESVRPAYGEAVVTVRAARAGVAHVSLMDASGVLGRRTVEVPGRGTLAVRVPVTRPAVGTPTALVGWDGPGETTLSSSVTPSRSGR</sequence>
<dbReference type="Proteomes" id="UP001521931">
    <property type="component" value="Unassembled WGS sequence"/>
</dbReference>
<dbReference type="InterPro" id="IPR010502">
    <property type="entry name" value="Carb-bd_dom_fam9"/>
</dbReference>
<feature type="region of interest" description="Disordered" evidence="2">
    <location>
        <begin position="922"/>
        <end position="946"/>
    </location>
</feature>
<feature type="signal peptide" evidence="3">
    <location>
        <begin position="1"/>
        <end position="37"/>
    </location>
</feature>
<feature type="region of interest" description="Disordered" evidence="2">
    <location>
        <begin position="35"/>
        <end position="54"/>
    </location>
</feature>
<evidence type="ECO:0000256" key="1">
    <source>
        <dbReference type="ARBA" id="ARBA00022833"/>
    </source>
</evidence>
<dbReference type="Gene3D" id="2.60.40.10">
    <property type="entry name" value="Immunoglobulins"/>
    <property type="match status" value="1"/>
</dbReference>
<feature type="compositionally biased region" description="Polar residues" evidence="2">
    <location>
        <begin position="933"/>
        <end position="946"/>
    </location>
</feature>
<dbReference type="RefSeq" id="WP_239264358.1">
    <property type="nucleotide sequence ID" value="NZ_JAKRCV010000029.1"/>
</dbReference>
<evidence type="ECO:0000256" key="2">
    <source>
        <dbReference type="SAM" id="MobiDB-lite"/>
    </source>
</evidence>
<dbReference type="Pfam" id="PF10633">
    <property type="entry name" value="NPCBM_assoc"/>
    <property type="match status" value="1"/>
</dbReference>
<evidence type="ECO:0000259" key="4">
    <source>
        <dbReference type="Pfam" id="PF06452"/>
    </source>
</evidence>
<evidence type="ECO:0000259" key="5">
    <source>
        <dbReference type="Pfam" id="PF10633"/>
    </source>
</evidence>
<keyword evidence="7" id="KW-1185">Reference proteome</keyword>
<dbReference type="EMBL" id="JAKRCV010000029">
    <property type="protein sequence ID" value="MCG7322238.1"/>
    <property type="molecule type" value="Genomic_DNA"/>
</dbReference>
<gene>
    <name evidence="6" type="ORF">MHL29_10100</name>
</gene>
<dbReference type="InterPro" id="IPR003737">
    <property type="entry name" value="GlcNAc_PI_deacetylase-related"/>
</dbReference>
<dbReference type="CDD" id="cd09619">
    <property type="entry name" value="CBM9_like_4"/>
    <property type="match status" value="1"/>
</dbReference>
<evidence type="ECO:0000256" key="3">
    <source>
        <dbReference type="SAM" id="SignalP"/>
    </source>
</evidence>
<dbReference type="SUPFAM" id="SSF102588">
    <property type="entry name" value="LmbE-like"/>
    <property type="match status" value="1"/>
</dbReference>
<dbReference type="InterPro" id="IPR018905">
    <property type="entry name" value="A-galactase_NEW3"/>
</dbReference>
<dbReference type="Gene3D" id="2.60.40.1190">
    <property type="match status" value="1"/>
</dbReference>
<feature type="chain" id="PRO_5045525566" evidence="3">
    <location>
        <begin position="38"/>
        <end position="946"/>
    </location>
</feature>
<dbReference type="InterPro" id="IPR013783">
    <property type="entry name" value="Ig-like_fold"/>
</dbReference>